<dbReference type="SUPFAM" id="SSF54637">
    <property type="entry name" value="Thioesterase/thiol ester dehydrase-isomerase"/>
    <property type="match status" value="1"/>
</dbReference>
<gene>
    <name evidence="2" type="ORF">DVS28_a1920</name>
</gene>
<keyword evidence="3" id="KW-1185">Reference proteome</keyword>
<evidence type="ECO:0000313" key="2">
    <source>
        <dbReference type="EMBL" id="AXV06605.1"/>
    </source>
</evidence>
<dbReference type="KEGG" id="euz:DVS28_a1920"/>
<dbReference type="EMBL" id="CP031165">
    <property type="protein sequence ID" value="AXV06605.1"/>
    <property type="molecule type" value="Genomic_DNA"/>
</dbReference>
<dbReference type="InterPro" id="IPR029069">
    <property type="entry name" value="HotDog_dom_sf"/>
</dbReference>
<reference evidence="2 3" key="1">
    <citation type="submission" date="2018-09" db="EMBL/GenBank/DDBJ databases">
        <title>Complete genome sequence of Euzebya sp. DY32-46 isolated from seawater of Pacific Ocean.</title>
        <authorList>
            <person name="Xu L."/>
            <person name="Wu Y.-H."/>
            <person name="Xu X.-W."/>
        </authorList>
    </citation>
    <scope>NUCLEOTIDE SEQUENCE [LARGE SCALE GENOMIC DNA]</scope>
    <source>
        <strain evidence="2 3">DY32-46</strain>
    </source>
</reference>
<dbReference type="RefSeq" id="WP_164710269.1">
    <property type="nucleotide sequence ID" value="NZ_CP031165.1"/>
</dbReference>
<dbReference type="Pfam" id="PF03061">
    <property type="entry name" value="4HBT"/>
    <property type="match status" value="1"/>
</dbReference>
<dbReference type="InterPro" id="IPR006683">
    <property type="entry name" value="Thioestr_dom"/>
</dbReference>
<feature type="domain" description="Thioesterase" evidence="1">
    <location>
        <begin position="60"/>
        <end position="131"/>
    </location>
</feature>
<dbReference type="Proteomes" id="UP000264006">
    <property type="component" value="Chromosome"/>
</dbReference>
<name>A0A346XWK8_9ACTN</name>
<dbReference type="CDD" id="cd03443">
    <property type="entry name" value="PaaI_thioesterase"/>
    <property type="match status" value="1"/>
</dbReference>
<proteinExistence type="predicted"/>
<accession>A0A346XWK8</accession>
<organism evidence="2 3">
    <name type="scientific">Euzebya pacifica</name>
    <dbReference type="NCBI Taxonomy" id="1608957"/>
    <lineage>
        <taxon>Bacteria</taxon>
        <taxon>Bacillati</taxon>
        <taxon>Actinomycetota</taxon>
        <taxon>Nitriliruptoria</taxon>
        <taxon>Euzebyales</taxon>
    </lineage>
</organism>
<evidence type="ECO:0000313" key="3">
    <source>
        <dbReference type="Proteomes" id="UP000264006"/>
    </source>
</evidence>
<dbReference type="AlphaFoldDB" id="A0A346XWK8"/>
<dbReference type="Gene3D" id="3.10.129.10">
    <property type="entry name" value="Hotdog Thioesterase"/>
    <property type="match status" value="1"/>
</dbReference>
<evidence type="ECO:0000259" key="1">
    <source>
        <dbReference type="Pfam" id="PF03061"/>
    </source>
</evidence>
<sequence length="152" mass="16583">MADRTAPSAQSLALSRDEVVDYVTRVWPRAGRSYAEGLKDLRPGWCRFERVATELDERPGGTMRGPLLMEAVDQAAFALVLGHLGDAALAVTSHLSVEFLRRPAIGTLIVETRLRKLGRTQITMTCDLHVDSPDPDRPVAIATVAYSQALLG</sequence>
<protein>
    <submittedName>
        <fullName evidence="2">Thioesterase family protein</fullName>
    </submittedName>
</protein>